<evidence type="ECO:0000313" key="1">
    <source>
        <dbReference type="EMBL" id="QJA50350.1"/>
    </source>
</evidence>
<sequence length="86" mass="10079">MKFKIGDRIKYIGTSDDSAFTPRYGGRYGRMLGTVLAEYTGKFRIRYDCGDSFIILKVHWDNGNENGYPDGWLNEFVIEERQLRLF</sequence>
<name>A0A6H1ZT24_9ZZZZ</name>
<evidence type="ECO:0000313" key="3">
    <source>
        <dbReference type="EMBL" id="QJA88087.1"/>
    </source>
</evidence>
<accession>A0A6H1ZT24</accession>
<evidence type="ECO:0000313" key="2">
    <source>
        <dbReference type="EMBL" id="QJA76622.1"/>
    </source>
</evidence>
<protein>
    <submittedName>
        <fullName evidence="1">Uncharacterized protein</fullName>
    </submittedName>
</protein>
<organism evidence="1">
    <name type="scientific">viral metagenome</name>
    <dbReference type="NCBI Taxonomy" id="1070528"/>
    <lineage>
        <taxon>unclassified sequences</taxon>
        <taxon>metagenomes</taxon>
        <taxon>organismal metagenomes</taxon>
    </lineage>
</organism>
<gene>
    <name evidence="2" type="ORF">MM415A01475_0014</name>
    <name evidence="3" type="ORF">MM415B02830_0013</name>
    <name evidence="1" type="ORF">TM448A01720_0004</name>
</gene>
<dbReference type="EMBL" id="MT142752">
    <property type="protein sequence ID" value="QJA88087.1"/>
    <property type="molecule type" value="Genomic_DNA"/>
</dbReference>
<reference evidence="1" key="1">
    <citation type="submission" date="2020-03" db="EMBL/GenBank/DDBJ databases">
        <title>The deep terrestrial virosphere.</title>
        <authorList>
            <person name="Holmfeldt K."/>
            <person name="Nilsson E."/>
            <person name="Simone D."/>
            <person name="Lopez-Fernandez M."/>
            <person name="Wu X."/>
            <person name="de Brujin I."/>
            <person name="Lundin D."/>
            <person name="Andersson A."/>
            <person name="Bertilsson S."/>
            <person name="Dopson M."/>
        </authorList>
    </citation>
    <scope>NUCLEOTIDE SEQUENCE</scope>
    <source>
        <strain evidence="2">MM415A01475</strain>
        <strain evidence="3">MM415B02830</strain>
        <strain evidence="1">TM448A01720</strain>
    </source>
</reference>
<dbReference type="EMBL" id="MT144190">
    <property type="protein sequence ID" value="QJA50350.1"/>
    <property type="molecule type" value="Genomic_DNA"/>
</dbReference>
<dbReference type="AlphaFoldDB" id="A0A6H1ZT24"/>
<proteinExistence type="predicted"/>
<dbReference type="EMBL" id="MT142234">
    <property type="protein sequence ID" value="QJA76622.1"/>
    <property type="molecule type" value="Genomic_DNA"/>
</dbReference>